<dbReference type="SUPFAM" id="SSF88659">
    <property type="entry name" value="Sigma3 and sigma4 domains of RNA polymerase sigma factors"/>
    <property type="match status" value="1"/>
</dbReference>
<dbReference type="InterPro" id="IPR013324">
    <property type="entry name" value="RNA_pol_sigma_r3/r4-like"/>
</dbReference>
<keyword evidence="5" id="KW-1185">Reference proteome</keyword>
<dbReference type="Gene3D" id="1.10.10.10">
    <property type="entry name" value="Winged helix-like DNA-binding domain superfamily/Winged helix DNA-binding domain"/>
    <property type="match status" value="1"/>
</dbReference>
<dbReference type="EMBL" id="AP028127">
    <property type="protein sequence ID" value="BEH91221.1"/>
    <property type="molecule type" value="Genomic_DNA"/>
</dbReference>
<dbReference type="RefSeq" id="WP_161832726.1">
    <property type="nucleotide sequence ID" value="NZ_AP028127.1"/>
</dbReference>
<dbReference type="InterPro" id="IPR036388">
    <property type="entry name" value="WH-like_DNA-bd_sf"/>
</dbReference>
<protein>
    <recommendedName>
        <fullName evidence="3">UPF0122 protein T23_13230</fullName>
    </recommendedName>
</protein>
<evidence type="ECO:0000256" key="3">
    <source>
        <dbReference type="HAMAP-Rule" id="MF_00245"/>
    </source>
</evidence>
<dbReference type="NCBIfam" id="NF001070">
    <property type="entry name" value="PRK00118.1-6"/>
    <property type="match status" value="1"/>
</dbReference>
<comment type="similarity">
    <text evidence="1 3">Belongs to the UPF0122 family.</text>
</comment>
<dbReference type="PANTHER" id="PTHR40083:SF1">
    <property type="entry name" value="UPF0122 PROTEIN YLXM"/>
    <property type="match status" value="1"/>
</dbReference>
<gene>
    <name evidence="4" type="ORF">T23_13230</name>
</gene>
<name>A0ABN6ZCB8_9FIRM</name>
<dbReference type="Pfam" id="PF04297">
    <property type="entry name" value="UPF0122"/>
    <property type="match status" value="1"/>
</dbReference>
<dbReference type="NCBIfam" id="NF045758">
    <property type="entry name" value="YlxM"/>
    <property type="match status" value="1"/>
</dbReference>
<reference evidence="4" key="1">
    <citation type="journal article" date="2024" name="Int. J. Syst. Evol. Microbiol.">
        <title>Turicibacter faecis sp. nov., isolated from faeces of heart failure mouse model.</title>
        <authorList>
            <person name="Imamura Y."/>
            <person name="Motooka D."/>
            <person name="Nakajima Y."/>
            <person name="Ito S."/>
            <person name="Kitakaze M."/>
            <person name="Iida T."/>
            <person name="Nakamura S."/>
        </authorList>
    </citation>
    <scope>NUCLEOTIDE SEQUENCE</scope>
    <source>
        <strain evidence="4">TC023</strain>
    </source>
</reference>
<evidence type="ECO:0000256" key="2">
    <source>
        <dbReference type="ARBA" id="ARBA00024764"/>
    </source>
</evidence>
<organism evidence="4 5">
    <name type="scientific">Turicibacter faecis</name>
    <dbReference type="NCBI Taxonomy" id="2963365"/>
    <lineage>
        <taxon>Bacteria</taxon>
        <taxon>Bacillati</taxon>
        <taxon>Bacillota</taxon>
        <taxon>Erysipelotrichia</taxon>
        <taxon>Erysipelotrichales</taxon>
        <taxon>Turicibacteraceae</taxon>
        <taxon>Turicibacter</taxon>
    </lineage>
</organism>
<evidence type="ECO:0000313" key="4">
    <source>
        <dbReference type="EMBL" id="BEH91221.1"/>
    </source>
</evidence>
<evidence type="ECO:0000256" key="1">
    <source>
        <dbReference type="ARBA" id="ARBA00008720"/>
    </source>
</evidence>
<proteinExistence type="inferred from homology"/>
<dbReference type="PANTHER" id="PTHR40083">
    <property type="entry name" value="UPF0122 PROTEIN CBO2450/CLC_2298"/>
    <property type="match status" value="1"/>
</dbReference>
<dbReference type="HAMAP" id="MF_00245">
    <property type="entry name" value="UPF0122"/>
    <property type="match status" value="1"/>
</dbReference>
<dbReference type="Proteomes" id="UP001432099">
    <property type="component" value="Chromosome"/>
</dbReference>
<dbReference type="InterPro" id="IPR054831">
    <property type="entry name" value="UPF0122_fam_protein"/>
</dbReference>
<sequence length="105" mass="12638">MLEKVNRMNELYDIYQALLTAKQKLYFELYYQEDLSLSEIAEQFEVSRTAVFDNIKRTEKLLDGYEEKLQLLSKREAREKIIGQILVDLTDERLRQWMDELQALD</sequence>
<evidence type="ECO:0000313" key="5">
    <source>
        <dbReference type="Proteomes" id="UP001432099"/>
    </source>
</evidence>
<accession>A0ABN6ZCB8</accession>
<comment type="function">
    <text evidence="2 3">Might take part in the signal recognition particle (SRP) pathway. This is inferred from the conservation of its genetic proximity to ftsY/ffh. May be a regulatory protein.</text>
</comment>
<dbReference type="InterPro" id="IPR007394">
    <property type="entry name" value="UPF0122"/>
</dbReference>